<evidence type="ECO:0008006" key="4">
    <source>
        <dbReference type="Google" id="ProtNLM"/>
    </source>
</evidence>
<dbReference type="PROSITE" id="PS51257">
    <property type="entry name" value="PROKAR_LIPOPROTEIN"/>
    <property type="match status" value="1"/>
</dbReference>
<evidence type="ECO:0000256" key="1">
    <source>
        <dbReference type="SAM" id="SignalP"/>
    </source>
</evidence>
<evidence type="ECO:0000313" key="2">
    <source>
        <dbReference type="EMBL" id="MBI1682467.1"/>
    </source>
</evidence>
<comment type="caution">
    <text evidence="2">The sequence shown here is derived from an EMBL/GenBank/DDBJ whole genome shotgun (WGS) entry which is preliminary data.</text>
</comment>
<feature type="chain" id="PRO_5046857311" description="TonB C-terminal domain-containing protein" evidence="1">
    <location>
        <begin position="19"/>
        <end position="139"/>
    </location>
</feature>
<dbReference type="RefSeq" id="WP_198574416.1">
    <property type="nucleotide sequence ID" value="NZ_JADWOX010000001.1"/>
</dbReference>
<protein>
    <recommendedName>
        <fullName evidence="4">TonB C-terminal domain-containing protein</fullName>
    </recommendedName>
</protein>
<organism evidence="2 3">
    <name type="scientific">Caulobacter hibisci</name>
    <dbReference type="NCBI Taxonomy" id="2035993"/>
    <lineage>
        <taxon>Bacteria</taxon>
        <taxon>Pseudomonadati</taxon>
        <taxon>Pseudomonadota</taxon>
        <taxon>Alphaproteobacteria</taxon>
        <taxon>Caulobacterales</taxon>
        <taxon>Caulobacteraceae</taxon>
        <taxon>Caulobacter</taxon>
    </lineage>
</organism>
<accession>A0ABS0SS83</accession>
<dbReference type="Proteomes" id="UP000639859">
    <property type="component" value="Unassembled WGS sequence"/>
</dbReference>
<reference evidence="2 3" key="1">
    <citation type="submission" date="2020-11" db="EMBL/GenBank/DDBJ databases">
        <title>genome sequence of strain KACC 18849.</title>
        <authorList>
            <person name="Gao J."/>
            <person name="Zhang X."/>
        </authorList>
    </citation>
    <scope>NUCLEOTIDE SEQUENCE [LARGE SCALE GENOMIC DNA]</scope>
    <source>
        <strain evidence="2 3">KACC 18849</strain>
    </source>
</reference>
<feature type="signal peptide" evidence="1">
    <location>
        <begin position="1"/>
        <end position="18"/>
    </location>
</feature>
<keyword evidence="3" id="KW-1185">Reference proteome</keyword>
<gene>
    <name evidence="2" type="ORF">I4Q42_02165</name>
</gene>
<name>A0ABS0SS83_9CAUL</name>
<proteinExistence type="predicted"/>
<keyword evidence="1" id="KW-0732">Signal</keyword>
<evidence type="ECO:0000313" key="3">
    <source>
        <dbReference type="Proteomes" id="UP000639859"/>
    </source>
</evidence>
<dbReference type="EMBL" id="JADWOX010000001">
    <property type="protein sequence ID" value="MBI1682467.1"/>
    <property type="molecule type" value="Genomic_DNA"/>
</dbReference>
<sequence length="139" mass="14447">MVSRAVLAVLAASGLALCGCIPEKVAGENWGGPAASPSDQQFTSRKAVFNHVEGAAILVCIQAPEGRITGCRVELETPAGYGFADSALRMADQMVIRSHQLPVGETVVVPVSFCPSARQKPACEARSAALAEQVRAKIG</sequence>